<dbReference type="PROSITE" id="PS50893">
    <property type="entry name" value="ABC_TRANSPORTER_2"/>
    <property type="match status" value="1"/>
</dbReference>
<evidence type="ECO:0000259" key="4">
    <source>
        <dbReference type="PROSITE" id="PS50893"/>
    </source>
</evidence>
<keyword evidence="2" id="KW-0547">Nucleotide-binding</keyword>
<dbReference type="GO" id="GO:0016887">
    <property type="term" value="F:ATP hydrolysis activity"/>
    <property type="evidence" value="ECO:0007669"/>
    <property type="project" value="InterPro"/>
</dbReference>
<keyword evidence="6" id="KW-1185">Reference proteome</keyword>
<gene>
    <name evidence="5" type="ORF">CLV59_105115</name>
</gene>
<dbReference type="PANTHER" id="PTHR42939">
    <property type="entry name" value="ABC TRANSPORTER ATP-BINDING PROTEIN ALBC-RELATED"/>
    <property type="match status" value="1"/>
</dbReference>
<dbReference type="CDD" id="cd03230">
    <property type="entry name" value="ABC_DR_subfamily_A"/>
    <property type="match status" value="1"/>
</dbReference>
<dbReference type="Pfam" id="PF00005">
    <property type="entry name" value="ABC_tran"/>
    <property type="match status" value="1"/>
</dbReference>
<dbReference type="InterPro" id="IPR051782">
    <property type="entry name" value="ABC_Transporter_VariousFunc"/>
</dbReference>
<dbReference type="SUPFAM" id="SSF52540">
    <property type="entry name" value="P-loop containing nucleoside triphosphate hydrolases"/>
    <property type="match status" value="1"/>
</dbReference>
<dbReference type="AlphaFoldDB" id="A0A327W4W1"/>
<dbReference type="InterPro" id="IPR003439">
    <property type="entry name" value="ABC_transporter-like_ATP-bd"/>
</dbReference>
<proteinExistence type="predicted"/>
<dbReference type="RefSeq" id="WP_111593037.1">
    <property type="nucleotide sequence ID" value="NZ_QLMA01000005.1"/>
</dbReference>
<accession>A0A327W4W1</accession>
<sequence>MHISVDSVTKKYGKITVLDQVSIDFRQGGCYCIIGVNGAGKSTLFNLLMQYIKAETGEILYDTHRFQVLPAAYKQRMGYLSEPLNILEELSVNQYLDFTGKLYGVAPALLQDRKERILQFLFEDQEEIGKKRIAVLSTGMKKKVAFAGAILHSPEFLLLDEPFSALDPVSAKKICNFLSGYLNEKRTIVFSSHNLEYLEAINPIIIILDDAKVKYNAPLAEFTSNHSQSISQSLMEKLKVNDSSTVMQWD</sequence>
<evidence type="ECO:0000256" key="2">
    <source>
        <dbReference type="ARBA" id="ARBA00022741"/>
    </source>
</evidence>
<dbReference type="Proteomes" id="UP000249819">
    <property type="component" value="Unassembled WGS sequence"/>
</dbReference>
<name>A0A327W4W1_9BACT</name>
<dbReference type="Gene3D" id="3.40.50.300">
    <property type="entry name" value="P-loop containing nucleotide triphosphate hydrolases"/>
    <property type="match status" value="1"/>
</dbReference>
<dbReference type="OrthoDB" id="9808363at2"/>
<protein>
    <submittedName>
        <fullName evidence="5">ABC-2 type transport system ATP-binding protein</fullName>
    </submittedName>
</protein>
<organism evidence="5 6">
    <name type="scientific">Chitinophaga dinghuensis</name>
    <dbReference type="NCBI Taxonomy" id="1539050"/>
    <lineage>
        <taxon>Bacteria</taxon>
        <taxon>Pseudomonadati</taxon>
        <taxon>Bacteroidota</taxon>
        <taxon>Chitinophagia</taxon>
        <taxon>Chitinophagales</taxon>
        <taxon>Chitinophagaceae</taxon>
        <taxon>Chitinophaga</taxon>
    </lineage>
</organism>
<feature type="domain" description="ABC transporter" evidence="4">
    <location>
        <begin position="3"/>
        <end position="235"/>
    </location>
</feature>
<keyword evidence="1" id="KW-0813">Transport</keyword>
<keyword evidence="3 5" id="KW-0067">ATP-binding</keyword>
<evidence type="ECO:0000313" key="6">
    <source>
        <dbReference type="Proteomes" id="UP000249819"/>
    </source>
</evidence>
<dbReference type="InterPro" id="IPR027417">
    <property type="entry name" value="P-loop_NTPase"/>
</dbReference>
<evidence type="ECO:0000256" key="3">
    <source>
        <dbReference type="ARBA" id="ARBA00022840"/>
    </source>
</evidence>
<evidence type="ECO:0000256" key="1">
    <source>
        <dbReference type="ARBA" id="ARBA00022448"/>
    </source>
</evidence>
<dbReference type="GO" id="GO:0005524">
    <property type="term" value="F:ATP binding"/>
    <property type="evidence" value="ECO:0007669"/>
    <property type="project" value="UniProtKB-KW"/>
</dbReference>
<dbReference type="PANTHER" id="PTHR42939:SF1">
    <property type="entry name" value="ABC TRANSPORTER ATP-BINDING PROTEIN ALBC-RELATED"/>
    <property type="match status" value="1"/>
</dbReference>
<dbReference type="SMART" id="SM00382">
    <property type="entry name" value="AAA"/>
    <property type="match status" value="1"/>
</dbReference>
<reference evidence="5 6" key="1">
    <citation type="submission" date="2018-06" db="EMBL/GenBank/DDBJ databases">
        <title>Genomic Encyclopedia of Archaeal and Bacterial Type Strains, Phase II (KMG-II): from individual species to whole genera.</title>
        <authorList>
            <person name="Goeker M."/>
        </authorList>
    </citation>
    <scope>NUCLEOTIDE SEQUENCE [LARGE SCALE GENOMIC DNA]</scope>
    <source>
        <strain evidence="5 6">DSM 29821</strain>
    </source>
</reference>
<comment type="caution">
    <text evidence="5">The sequence shown here is derived from an EMBL/GenBank/DDBJ whole genome shotgun (WGS) entry which is preliminary data.</text>
</comment>
<dbReference type="EMBL" id="QLMA01000005">
    <property type="protein sequence ID" value="RAJ80008.1"/>
    <property type="molecule type" value="Genomic_DNA"/>
</dbReference>
<evidence type="ECO:0000313" key="5">
    <source>
        <dbReference type="EMBL" id="RAJ80008.1"/>
    </source>
</evidence>
<dbReference type="InterPro" id="IPR003593">
    <property type="entry name" value="AAA+_ATPase"/>
</dbReference>